<sequence>MSRARLCSGVTSGTGAVDGGNATAIDSEAVTESSSDQTSATDARFFTLVVFSNVCLVLFF</sequence>
<evidence type="ECO:0000313" key="1">
    <source>
        <dbReference type="EMBL" id="EKR66375.1"/>
    </source>
</evidence>
<evidence type="ECO:0000313" key="2">
    <source>
        <dbReference type="Proteomes" id="UP000001338"/>
    </source>
</evidence>
<gene>
    <name evidence="1" type="ORF">LEP1GSC036_3904</name>
</gene>
<reference evidence="1 2" key="1">
    <citation type="submission" date="2012-10" db="EMBL/GenBank/DDBJ databases">
        <authorList>
            <person name="Harkins D.M."/>
            <person name="Durkin A.S."/>
            <person name="Brinkac L.M."/>
            <person name="Haft D.H."/>
            <person name="Selengut J.D."/>
            <person name="Sanka R."/>
            <person name="DePew J."/>
            <person name="Purushe J."/>
            <person name="Whelen A.C."/>
            <person name="Vinetz J.M."/>
            <person name="Sutton G.G."/>
            <person name="Nierman W.C."/>
            <person name="Fouts D.E."/>
        </authorList>
    </citation>
    <scope>NUCLEOTIDE SEQUENCE [LARGE SCALE GENOMIC DNA]</scope>
    <source>
        <strain evidence="1 2">2006001853</strain>
    </source>
</reference>
<accession>A0A828Z5R1</accession>
<comment type="caution">
    <text evidence="1">The sequence shown here is derived from an EMBL/GenBank/DDBJ whole genome shotgun (WGS) entry which is preliminary data.</text>
</comment>
<dbReference type="AlphaFoldDB" id="A0A828Z5R1"/>
<protein>
    <submittedName>
        <fullName evidence="1">Uncharacterized protein</fullName>
    </submittedName>
</protein>
<dbReference type="Proteomes" id="UP000001338">
    <property type="component" value="Unassembled WGS sequence"/>
</dbReference>
<organism evidence="1 2">
    <name type="scientific">Leptospira weilii str. 2006001853</name>
    <dbReference type="NCBI Taxonomy" id="1001589"/>
    <lineage>
        <taxon>Bacteria</taxon>
        <taxon>Pseudomonadati</taxon>
        <taxon>Spirochaetota</taxon>
        <taxon>Spirochaetia</taxon>
        <taxon>Leptospirales</taxon>
        <taxon>Leptospiraceae</taxon>
        <taxon>Leptospira</taxon>
    </lineage>
</organism>
<dbReference type="EMBL" id="AFLV02000005">
    <property type="protein sequence ID" value="EKR66375.1"/>
    <property type="molecule type" value="Genomic_DNA"/>
</dbReference>
<name>A0A828Z5R1_9LEPT</name>
<proteinExistence type="predicted"/>